<name>D0MZD1_PHYIT</name>
<dbReference type="InParanoid" id="D0MZD1"/>
<dbReference type="AlphaFoldDB" id="D0MZD1"/>
<gene>
    <name evidence="1" type="ORF">PITG_03099</name>
</gene>
<protein>
    <recommendedName>
        <fullName evidence="3">DDE Tnp4 domain-containing protein</fullName>
    </recommendedName>
</protein>
<dbReference type="EMBL" id="DS028121">
    <property type="protein sequence ID" value="EEY65594.1"/>
    <property type="molecule type" value="Genomic_DNA"/>
</dbReference>
<accession>D0MZD1</accession>
<evidence type="ECO:0000313" key="2">
    <source>
        <dbReference type="Proteomes" id="UP000006643"/>
    </source>
</evidence>
<reference evidence="2" key="1">
    <citation type="journal article" date="2009" name="Nature">
        <title>Genome sequence and analysis of the Irish potato famine pathogen Phytophthora infestans.</title>
        <authorList>
            <consortium name="The Broad Institute Genome Sequencing Platform"/>
            <person name="Haas B.J."/>
            <person name="Kamoun S."/>
            <person name="Zody M.C."/>
            <person name="Jiang R.H."/>
            <person name="Handsaker R.E."/>
            <person name="Cano L.M."/>
            <person name="Grabherr M."/>
            <person name="Kodira C.D."/>
            <person name="Raffaele S."/>
            <person name="Torto-Alalibo T."/>
            <person name="Bozkurt T.O."/>
            <person name="Ah-Fong A.M."/>
            <person name="Alvarado L."/>
            <person name="Anderson V.L."/>
            <person name="Armstrong M.R."/>
            <person name="Avrova A."/>
            <person name="Baxter L."/>
            <person name="Beynon J."/>
            <person name="Boevink P.C."/>
            <person name="Bollmann S.R."/>
            <person name="Bos J.I."/>
            <person name="Bulone V."/>
            <person name="Cai G."/>
            <person name="Cakir C."/>
            <person name="Carrington J.C."/>
            <person name="Chawner M."/>
            <person name="Conti L."/>
            <person name="Costanzo S."/>
            <person name="Ewan R."/>
            <person name="Fahlgren N."/>
            <person name="Fischbach M.A."/>
            <person name="Fugelstad J."/>
            <person name="Gilroy E.M."/>
            <person name="Gnerre S."/>
            <person name="Green P.J."/>
            <person name="Grenville-Briggs L.J."/>
            <person name="Griffith J."/>
            <person name="Grunwald N.J."/>
            <person name="Horn K."/>
            <person name="Horner N.R."/>
            <person name="Hu C.H."/>
            <person name="Huitema E."/>
            <person name="Jeong D.H."/>
            <person name="Jones A.M."/>
            <person name="Jones J.D."/>
            <person name="Jones R.W."/>
            <person name="Karlsson E.K."/>
            <person name="Kunjeti S.G."/>
            <person name="Lamour K."/>
            <person name="Liu Z."/>
            <person name="Ma L."/>
            <person name="Maclean D."/>
            <person name="Chibucos M.C."/>
            <person name="McDonald H."/>
            <person name="McWalters J."/>
            <person name="Meijer H.J."/>
            <person name="Morgan W."/>
            <person name="Morris P.F."/>
            <person name="Munro C.A."/>
            <person name="O'Neill K."/>
            <person name="Ospina-Giraldo M."/>
            <person name="Pinzon A."/>
            <person name="Pritchard L."/>
            <person name="Ramsahoye B."/>
            <person name="Ren Q."/>
            <person name="Restrepo S."/>
            <person name="Roy S."/>
            <person name="Sadanandom A."/>
            <person name="Savidor A."/>
            <person name="Schornack S."/>
            <person name="Schwartz D.C."/>
            <person name="Schumann U.D."/>
            <person name="Schwessinger B."/>
            <person name="Seyer L."/>
            <person name="Sharpe T."/>
            <person name="Silvar C."/>
            <person name="Song J."/>
            <person name="Studholme D.J."/>
            <person name="Sykes S."/>
            <person name="Thines M."/>
            <person name="van de Vondervoort P.J."/>
            <person name="Phuntumart V."/>
            <person name="Wawra S."/>
            <person name="Weide R."/>
            <person name="Win J."/>
            <person name="Young C."/>
            <person name="Zhou S."/>
            <person name="Fry W."/>
            <person name="Meyers B.C."/>
            <person name="van West P."/>
            <person name="Ristaino J."/>
            <person name="Govers F."/>
            <person name="Birch P.R."/>
            <person name="Whisson S.C."/>
            <person name="Judelson H.S."/>
            <person name="Nusbaum C."/>
        </authorList>
    </citation>
    <scope>NUCLEOTIDE SEQUENCE [LARGE SCALE GENOMIC DNA]</scope>
    <source>
        <strain evidence="2">T30-4</strain>
    </source>
</reference>
<organism evidence="1 2">
    <name type="scientific">Phytophthora infestans (strain T30-4)</name>
    <name type="common">Potato late blight agent</name>
    <dbReference type="NCBI Taxonomy" id="403677"/>
    <lineage>
        <taxon>Eukaryota</taxon>
        <taxon>Sar</taxon>
        <taxon>Stramenopiles</taxon>
        <taxon>Oomycota</taxon>
        <taxon>Peronosporomycetes</taxon>
        <taxon>Peronosporales</taxon>
        <taxon>Peronosporaceae</taxon>
        <taxon>Phytophthora</taxon>
    </lineage>
</organism>
<dbReference type="GeneID" id="9464437"/>
<dbReference type="RefSeq" id="XP_002906193.1">
    <property type="nucleotide sequence ID" value="XM_002906147.1"/>
</dbReference>
<dbReference type="OrthoDB" id="6509413at2759"/>
<evidence type="ECO:0008006" key="3">
    <source>
        <dbReference type="Google" id="ProtNLM"/>
    </source>
</evidence>
<dbReference type="HOGENOM" id="CLU_3110525_0_0_1"/>
<dbReference type="VEuPathDB" id="FungiDB:PITG_03099"/>
<dbReference type="Proteomes" id="UP000006643">
    <property type="component" value="Unassembled WGS sequence"/>
</dbReference>
<dbReference type="KEGG" id="pif:PITG_03099"/>
<evidence type="ECO:0000313" key="1">
    <source>
        <dbReference type="EMBL" id="EEY65594.1"/>
    </source>
</evidence>
<sequence>MPSIEGGFFDVAGFPGTIGAVDGTLIRISRPHDFEGWYCRKLSLSSTYKPW</sequence>
<proteinExistence type="predicted"/>
<keyword evidence="2" id="KW-1185">Reference proteome</keyword>